<gene>
    <name evidence="1" type="ORF">CG710_006625</name>
</gene>
<protein>
    <submittedName>
        <fullName evidence="1">DUF5057 domain-containing protein</fullName>
    </submittedName>
</protein>
<sequence>MKRNHKIFLKKNIVGMLGCVLTIVICLSLFKQGTVAVAKDTLPGVEEVIHKVTSTSEPFQILEIVPAKDMAELGYYVKGQEPIKWEEELLKKGSMAERKAYMDSLYQETGTDSQTSTASGLFSTIASTIPLDSDGNQTAPLLYVPYEEKTSLTTEEQESEEWKENSFTEPVTEVGLKGNYSLNPEKTGNYTKDVSGWNQPGVTFTFAPAGDGNYEPNILYYEKDSGSGENNYKIKFQYELQGDGGAGYQVSNEKILSSTDIASLEDEELIYTKSEEDKYEYAGTAKEIKEAIATDTKENKEDNTQGSLAESTIYYQVDFVYGENLSGDVYQVSESVYAYDSAGIPTGDYKAVLDTAQPYYETVGSGHFNISDSSLLVTTYTYTPGCGAYDWVEDKNADTVFDVTLAKVWYKGGFTNQDWMKKYVFDLDDDDFDSFSIEVTTLTPNEVNSCDLSEFDLIYISGVNTVFGSNGDSKYKVFDTISEGNDLTEETAEEIEGLIMSTTLPVPCIIDASVTKDSAMSDTNIVNLARNILNSSTDNDLHFVNNNVYSFDRNQVTLINKSFHQTFSAEEIEKGFSDVLNEIKSENLYRSSDTTGNYALFSEDISQAVCVKYIINYAYRRVTVLKTNIRILEIEPCASYELTSDTVKGWISNSALSEATITIDQITTAEFIGKIEDLNGIYDLIYIGTNTGRMNLKSDGSTKFNDETMDGLVYYHMGDLVNVKGELAGLLDTELNASGKINATTFAMRYSGNDITKDKYNALKDYVMASYPVVLSDDFYHTDGSINDNKIDTSSYLYKFANEMTQGSTKRPSVIQKSNIINTTSLLAFYLNRPKLEINLEELVDDGSDNNDQVYKLTADEDGAYFLDYYFSISNAGAVSSSAKYTCKLYIDINADGKYSNTEEIENIQIYDNNGAEADETNLSTGKRYHLNRAVPDGYNSVLPWKIEVSQNSNAYIRNSESGYSHIVPETKDQVTVKVLQINSASGSTLNLKTDSTFISLFQDVKDRFNIDIEVTVTTTALFPKLWDANKDILKEYDMLIVGFADCFNEIDNTIGASVDTGGGGCVTGFGGILEFIQNGKSVLFTHDTTSFVNTTDRSGLDDRVFWGYNFNTYIREEVGMDRFGVLDNEMLKDGNSANDVIEELEALGKEVAYQPGSNFSSTVSQVQGYTYSTLNRYRRSTSTTSLYNLNYSGLNYSGNGAYGDAMKVTEVNKGQITTYPYNLEDNYLNNILGNMKGFTVSLTHAQYYQLDLEADDDNDGESDIVVWYCISDGKSGNDIYDASPNDVINNYYIYNKGNITYSGVGHSKITQQTEAKLFVNTMIASYNAGIKKPQISILEGASSSSAELENIYIPFDEVWETEEATENAGVLESQETLYFYVNDINFIKGSKKILANYYYEDSDGDTTITVNGTNVKVSPITAVTKLAGTSTQVEQDNLSPDHTYEITVPTSYLKSGKNSVTIYIEAQSEIYSYGSTKTTEKTYDTVGLVRTQLFDLK</sequence>
<keyword evidence="2" id="KW-1185">Reference proteome</keyword>
<name>A0A371JGW9_9FIRM</name>
<organism evidence="1 2">
    <name type="scientific">Lachnotalea glycerini</name>
    <dbReference type="NCBI Taxonomy" id="1763509"/>
    <lineage>
        <taxon>Bacteria</taxon>
        <taxon>Bacillati</taxon>
        <taxon>Bacillota</taxon>
        <taxon>Clostridia</taxon>
        <taxon>Lachnospirales</taxon>
        <taxon>Lachnospiraceae</taxon>
        <taxon>Lachnotalea</taxon>
    </lineage>
</organism>
<evidence type="ECO:0000313" key="2">
    <source>
        <dbReference type="Proteomes" id="UP000216411"/>
    </source>
</evidence>
<accession>A0A371JGW9</accession>
<proteinExistence type="predicted"/>
<dbReference type="EMBL" id="NOKA02000007">
    <property type="protein sequence ID" value="RDY31973.1"/>
    <property type="molecule type" value="Genomic_DNA"/>
</dbReference>
<dbReference type="OrthoDB" id="38701at2"/>
<reference evidence="1 2" key="1">
    <citation type="journal article" date="2017" name="Genome Announc.">
        <title>Draft Genome Sequence of a Sporulating and Motile Strain of Lachnotalea glycerini Isolated from Water in Quebec City, Canada.</title>
        <authorList>
            <person name="Maheux A.F."/>
            <person name="Boudreau D.K."/>
            <person name="Berube E."/>
            <person name="Boissinot M."/>
            <person name="Raymond F."/>
            <person name="Brodeur S."/>
            <person name="Corbeil J."/>
            <person name="Isabel S."/>
            <person name="Omar R.F."/>
            <person name="Bergeron M.G."/>
        </authorList>
    </citation>
    <scope>NUCLEOTIDE SEQUENCE [LARGE SCALE GENOMIC DNA]</scope>
    <source>
        <strain evidence="1 2">CCRI-19302</strain>
    </source>
</reference>
<evidence type="ECO:0000313" key="1">
    <source>
        <dbReference type="EMBL" id="RDY31973.1"/>
    </source>
</evidence>
<dbReference type="RefSeq" id="WP_094377267.1">
    <property type="nucleotide sequence ID" value="NZ_NOKA02000007.1"/>
</dbReference>
<comment type="caution">
    <text evidence="1">The sequence shown here is derived from an EMBL/GenBank/DDBJ whole genome shotgun (WGS) entry which is preliminary data.</text>
</comment>
<dbReference type="Proteomes" id="UP000216411">
    <property type="component" value="Unassembled WGS sequence"/>
</dbReference>